<dbReference type="Proteomes" id="UP001239680">
    <property type="component" value="Unassembled WGS sequence"/>
</dbReference>
<reference evidence="1 2" key="1">
    <citation type="submission" date="2023-08" db="EMBL/GenBank/DDBJ databases">
        <title>Characterization of two Paracoccaceae strains isolated from Phycosphere and proposal of Xinfangfangia lacusdiani sp. nov.</title>
        <authorList>
            <person name="Deng Y."/>
            <person name="Zhang Y.Q."/>
        </authorList>
    </citation>
    <scope>NUCLEOTIDE SEQUENCE [LARGE SCALE GENOMIC DNA]</scope>
    <source>
        <strain evidence="1 2">CPCC 101601</strain>
    </source>
</reference>
<protein>
    <submittedName>
        <fullName evidence="1">Uncharacterized protein</fullName>
    </submittedName>
</protein>
<sequence>MAARYSEEVELLSTALYDEGLRFEASNILRSLIDEIRMIPDPTTPAKHDIELIGDLAGILHLMNADNKRPPAKLGGSIGWRSDSLVAGAGLGLHRTAIVLIHRATRFGA</sequence>
<evidence type="ECO:0000313" key="2">
    <source>
        <dbReference type="Proteomes" id="UP001239680"/>
    </source>
</evidence>
<gene>
    <name evidence="1" type="ORF">Q9295_16305</name>
</gene>
<dbReference type="EMBL" id="JAVDBT010000019">
    <property type="protein sequence ID" value="MDQ2067938.1"/>
    <property type="molecule type" value="Genomic_DNA"/>
</dbReference>
<proteinExistence type="predicted"/>
<dbReference type="RefSeq" id="WP_306681650.1">
    <property type="nucleotide sequence ID" value="NZ_JAVDBT010000019.1"/>
</dbReference>
<accession>A0ABU0W1Q5</accession>
<comment type="caution">
    <text evidence="1">The sequence shown here is derived from an EMBL/GenBank/DDBJ whole genome shotgun (WGS) entry which is preliminary data.</text>
</comment>
<keyword evidence="2" id="KW-1185">Reference proteome</keyword>
<organism evidence="1 2">
    <name type="scientific">Pseudogemmobacter lacusdianii</name>
    <dbReference type="NCBI Taxonomy" id="3069608"/>
    <lineage>
        <taxon>Bacteria</taxon>
        <taxon>Pseudomonadati</taxon>
        <taxon>Pseudomonadota</taxon>
        <taxon>Alphaproteobacteria</taxon>
        <taxon>Rhodobacterales</taxon>
        <taxon>Paracoccaceae</taxon>
        <taxon>Pseudogemmobacter</taxon>
    </lineage>
</organism>
<evidence type="ECO:0000313" key="1">
    <source>
        <dbReference type="EMBL" id="MDQ2067938.1"/>
    </source>
</evidence>
<name>A0ABU0W1Q5_9RHOB</name>